<proteinExistence type="predicted"/>
<reference evidence="2" key="2">
    <citation type="submission" date="2017-10" db="EMBL/GenBank/DDBJ databases">
        <title>Ladona fulva Genome sequencing and assembly.</title>
        <authorList>
            <person name="Murali S."/>
            <person name="Richards S."/>
            <person name="Bandaranaike D."/>
            <person name="Bellair M."/>
            <person name="Blankenburg K."/>
            <person name="Chao H."/>
            <person name="Dinh H."/>
            <person name="Doddapaneni H."/>
            <person name="Dugan-Rocha S."/>
            <person name="Elkadiri S."/>
            <person name="Gnanaolivu R."/>
            <person name="Hernandez B."/>
            <person name="Skinner E."/>
            <person name="Javaid M."/>
            <person name="Lee S."/>
            <person name="Li M."/>
            <person name="Ming W."/>
            <person name="Munidasa M."/>
            <person name="Muniz J."/>
            <person name="Nguyen L."/>
            <person name="Hughes D."/>
            <person name="Osuji N."/>
            <person name="Pu L.-L."/>
            <person name="Puazo M."/>
            <person name="Qu C."/>
            <person name="Quiroz J."/>
            <person name="Raj R."/>
            <person name="Weissenberger G."/>
            <person name="Xin Y."/>
            <person name="Zou X."/>
            <person name="Han Y."/>
            <person name="Worley K."/>
            <person name="Muzny D."/>
            <person name="Gibbs R."/>
        </authorList>
    </citation>
    <scope>NUCLEOTIDE SEQUENCE</scope>
    <source>
        <strain evidence="2">Sampled in the wild</strain>
    </source>
</reference>
<dbReference type="Proteomes" id="UP000792457">
    <property type="component" value="Unassembled WGS sequence"/>
</dbReference>
<feature type="domain" description="PAZ" evidence="1">
    <location>
        <begin position="1"/>
        <end position="49"/>
    </location>
</feature>
<keyword evidence="3" id="KW-1185">Reference proteome</keyword>
<protein>
    <recommendedName>
        <fullName evidence="1">PAZ domain-containing protein</fullName>
    </recommendedName>
</protein>
<dbReference type="Pfam" id="PF02170">
    <property type="entry name" value="PAZ"/>
    <property type="match status" value="1"/>
</dbReference>
<dbReference type="PROSITE" id="PS50821">
    <property type="entry name" value="PAZ"/>
    <property type="match status" value="1"/>
</dbReference>
<accession>A0A8K0K5L3</accession>
<dbReference type="AlphaFoldDB" id="A0A8K0K5L3"/>
<sequence>MHEGKKMTVEQYYAQVKKYRLQYPHLPCLHLGSLQRTMYMPIELCTVAPGQVVMRKLTEMQTRNMVREAATPAPVRKEKIMT</sequence>
<gene>
    <name evidence="2" type="ORF">J437_LFUL006659</name>
</gene>
<dbReference type="CDD" id="cd02846">
    <property type="entry name" value="PAZ_argonaute_like"/>
    <property type="match status" value="1"/>
</dbReference>
<reference evidence="2" key="1">
    <citation type="submission" date="2013-04" db="EMBL/GenBank/DDBJ databases">
        <authorList>
            <person name="Qu J."/>
            <person name="Murali S.C."/>
            <person name="Bandaranaike D."/>
            <person name="Bellair M."/>
            <person name="Blankenburg K."/>
            <person name="Chao H."/>
            <person name="Dinh H."/>
            <person name="Doddapaneni H."/>
            <person name="Downs B."/>
            <person name="Dugan-Rocha S."/>
            <person name="Elkadiri S."/>
            <person name="Gnanaolivu R.D."/>
            <person name="Hernandez B."/>
            <person name="Javaid M."/>
            <person name="Jayaseelan J.C."/>
            <person name="Lee S."/>
            <person name="Li M."/>
            <person name="Ming W."/>
            <person name="Munidasa M."/>
            <person name="Muniz J."/>
            <person name="Nguyen L."/>
            <person name="Ongeri F."/>
            <person name="Osuji N."/>
            <person name="Pu L.-L."/>
            <person name="Puazo M."/>
            <person name="Qu C."/>
            <person name="Quiroz J."/>
            <person name="Raj R."/>
            <person name="Weissenberger G."/>
            <person name="Xin Y."/>
            <person name="Zou X."/>
            <person name="Han Y."/>
            <person name="Richards S."/>
            <person name="Worley K."/>
            <person name="Muzny D."/>
            <person name="Gibbs R."/>
        </authorList>
    </citation>
    <scope>NUCLEOTIDE SEQUENCE</scope>
    <source>
        <strain evidence="2">Sampled in the wild</strain>
    </source>
</reference>
<comment type="caution">
    <text evidence="2">The sequence shown here is derived from an EMBL/GenBank/DDBJ whole genome shotgun (WGS) entry which is preliminary data.</text>
</comment>
<dbReference type="GO" id="GO:0003723">
    <property type="term" value="F:RNA binding"/>
    <property type="evidence" value="ECO:0007669"/>
    <property type="project" value="InterPro"/>
</dbReference>
<dbReference type="PANTHER" id="PTHR22891">
    <property type="entry name" value="EUKARYOTIC TRANSLATION INITIATION FACTOR 2C"/>
    <property type="match status" value="1"/>
</dbReference>
<dbReference type="InterPro" id="IPR036085">
    <property type="entry name" value="PAZ_dom_sf"/>
</dbReference>
<name>A0A8K0K5L3_LADFU</name>
<dbReference type="EMBL" id="KZ308389">
    <property type="protein sequence ID" value="KAG8228781.1"/>
    <property type="molecule type" value="Genomic_DNA"/>
</dbReference>
<dbReference type="SUPFAM" id="SSF101690">
    <property type="entry name" value="PAZ domain"/>
    <property type="match status" value="1"/>
</dbReference>
<dbReference type="Gene3D" id="2.170.260.10">
    <property type="entry name" value="paz domain"/>
    <property type="match status" value="1"/>
</dbReference>
<feature type="non-terminal residue" evidence="2">
    <location>
        <position position="1"/>
    </location>
</feature>
<dbReference type="OrthoDB" id="10252740at2759"/>
<evidence type="ECO:0000313" key="3">
    <source>
        <dbReference type="Proteomes" id="UP000792457"/>
    </source>
</evidence>
<evidence type="ECO:0000259" key="1">
    <source>
        <dbReference type="PROSITE" id="PS50821"/>
    </source>
</evidence>
<organism evidence="2 3">
    <name type="scientific">Ladona fulva</name>
    <name type="common">Scarce chaser dragonfly</name>
    <name type="synonym">Libellula fulva</name>
    <dbReference type="NCBI Taxonomy" id="123851"/>
    <lineage>
        <taxon>Eukaryota</taxon>
        <taxon>Metazoa</taxon>
        <taxon>Ecdysozoa</taxon>
        <taxon>Arthropoda</taxon>
        <taxon>Hexapoda</taxon>
        <taxon>Insecta</taxon>
        <taxon>Pterygota</taxon>
        <taxon>Palaeoptera</taxon>
        <taxon>Odonata</taxon>
        <taxon>Epiprocta</taxon>
        <taxon>Anisoptera</taxon>
        <taxon>Libelluloidea</taxon>
        <taxon>Libellulidae</taxon>
        <taxon>Ladona</taxon>
    </lineage>
</organism>
<dbReference type="InterPro" id="IPR003100">
    <property type="entry name" value="PAZ_dom"/>
</dbReference>
<evidence type="ECO:0000313" key="2">
    <source>
        <dbReference type="EMBL" id="KAG8228781.1"/>
    </source>
</evidence>